<keyword evidence="6" id="KW-0813">Transport</keyword>
<comment type="similarity">
    <text evidence="6">Belongs to the ABC-2 integral membrane protein family.</text>
</comment>
<dbReference type="PIRSF" id="PIRSF006648">
    <property type="entry name" value="DrrB"/>
    <property type="match status" value="1"/>
</dbReference>
<proteinExistence type="inferred from homology"/>
<dbReference type="Proteomes" id="UP000533598">
    <property type="component" value="Unassembled WGS sequence"/>
</dbReference>
<keyword evidence="2 6" id="KW-0812">Transmembrane</keyword>
<dbReference type="PRINTS" id="PR00164">
    <property type="entry name" value="ABC2TRNSPORT"/>
</dbReference>
<dbReference type="RefSeq" id="WP_185002157.1">
    <property type="nucleotide sequence ID" value="NZ_BAAAUI010000029.1"/>
</dbReference>
<dbReference type="InterPro" id="IPR000412">
    <property type="entry name" value="ABC_2_transport"/>
</dbReference>
<feature type="transmembrane region" description="Helical" evidence="6">
    <location>
        <begin position="248"/>
        <end position="270"/>
    </location>
</feature>
<dbReference type="GO" id="GO:0046677">
    <property type="term" value="P:response to antibiotic"/>
    <property type="evidence" value="ECO:0007669"/>
    <property type="project" value="UniProtKB-KW"/>
</dbReference>
<evidence type="ECO:0000256" key="1">
    <source>
        <dbReference type="ARBA" id="ARBA00004141"/>
    </source>
</evidence>
<comment type="subcellular location">
    <subcellularLocation>
        <location evidence="6">Cell membrane</location>
        <topology evidence="6">Multi-pass membrane protein</topology>
    </subcellularLocation>
    <subcellularLocation>
        <location evidence="1">Membrane</location>
        <topology evidence="1">Multi-pass membrane protein</topology>
    </subcellularLocation>
</comment>
<evidence type="ECO:0000256" key="7">
    <source>
        <dbReference type="SAM" id="MobiDB-lite"/>
    </source>
</evidence>
<feature type="domain" description="ABC transmembrane type-2" evidence="8">
    <location>
        <begin position="45"/>
        <end position="276"/>
    </location>
</feature>
<feature type="transmembrane region" description="Helical" evidence="6">
    <location>
        <begin position="133"/>
        <end position="155"/>
    </location>
</feature>
<dbReference type="Pfam" id="PF01061">
    <property type="entry name" value="ABC2_membrane"/>
    <property type="match status" value="1"/>
</dbReference>
<feature type="region of interest" description="Disordered" evidence="7">
    <location>
        <begin position="1"/>
        <end position="20"/>
    </location>
</feature>
<comment type="caution">
    <text evidence="6">Lacks conserved residue(s) required for the propagation of feature annotation.</text>
</comment>
<evidence type="ECO:0000256" key="2">
    <source>
        <dbReference type="ARBA" id="ARBA00022692"/>
    </source>
</evidence>
<dbReference type="PROSITE" id="PS51012">
    <property type="entry name" value="ABC_TM2"/>
    <property type="match status" value="1"/>
</dbReference>
<accession>A0A7W7C890</accession>
<keyword evidence="6" id="KW-1003">Cell membrane</keyword>
<dbReference type="InterPro" id="IPR051784">
    <property type="entry name" value="Nod_factor_ABC_transporter"/>
</dbReference>
<feature type="compositionally biased region" description="Basic and acidic residues" evidence="7">
    <location>
        <begin position="1"/>
        <end position="14"/>
    </location>
</feature>
<evidence type="ECO:0000256" key="4">
    <source>
        <dbReference type="ARBA" id="ARBA00023136"/>
    </source>
</evidence>
<dbReference type="PANTHER" id="PTHR43229:SF2">
    <property type="entry name" value="NODULATION PROTEIN J"/>
    <property type="match status" value="1"/>
</dbReference>
<dbReference type="InterPro" id="IPR047817">
    <property type="entry name" value="ABC2_TM_bact-type"/>
</dbReference>
<keyword evidence="10" id="KW-1185">Reference proteome</keyword>
<evidence type="ECO:0000259" key="8">
    <source>
        <dbReference type="PROSITE" id="PS51012"/>
    </source>
</evidence>
<dbReference type="PANTHER" id="PTHR43229">
    <property type="entry name" value="NODULATION PROTEIN J"/>
    <property type="match status" value="1"/>
</dbReference>
<keyword evidence="3 6" id="KW-1133">Transmembrane helix</keyword>
<dbReference type="GO" id="GO:0043190">
    <property type="term" value="C:ATP-binding cassette (ABC) transporter complex"/>
    <property type="evidence" value="ECO:0007669"/>
    <property type="project" value="InterPro"/>
</dbReference>
<reference evidence="9 10" key="1">
    <citation type="submission" date="2020-08" db="EMBL/GenBank/DDBJ databases">
        <title>Sequencing the genomes of 1000 actinobacteria strains.</title>
        <authorList>
            <person name="Klenk H.-P."/>
        </authorList>
    </citation>
    <scope>NUCLEOTIDE SEQUENCE [LARGE SCALE GENOMIC DNA]</scope>
    <source>
        <strain evidence="9 10">DSM 44230</strain>
    </source>
</reference>
<dbReference type="InterPro" id="IPR013525">
    <property type="entry name" value="ABC2_TM"/>
</dbReference>
<evidence type="ECO:0000256" key="3">
    <source>
        <dbReference type="ARBA" id="ARBA00022989"/>
    </source>
</evidence>
<feature type="transmembrane region" description="Helical" evidence="6">
    <location>
        <begin position="45"/>
        <end position="65"/>
    </location>
</feature>
<gene>
    <name evidence="9" type="ORF">HNR67_002434</name>
</gene>
<dbReference type="AlphaFoldDB" id="A0A7W7C890"/>
<dbReference type="EMBL" id="JACHMH010000001">
    <property type="protein sequence ID" value="MBB4676316.1"/>
    <property type="molecule type" value="Genomic_DNA"/>
</dbReference>
<name>A0A7W7C890_9PSEU</name>
<feature type="transmembrane region" description="Helical" evidence="6">
    <location>
        <begin position="161"/>
        <end position="185"/>
    </location>
</feature>
<organism evidence="9 10">
    <name type="scientific">Crossiella cryophila</name>
    <dbReference type="NCBI Taxonomy" id="43355"/>
    <lineage>
        <taxon>Bacteria</taxon>
        <taxon>Bacillati</taxon>
        <taxon>Actinomycetota</taxon>
        <taxon>Actinomycetes</taxon>
        <taxon>Pseudonocardiales</taxon>
        <taxon>Pseudonocardiaceae</taxon>
        <taxon>Crossiella</taxon>
    </lineage>
</organism>
<sequence length="279" mass="30157">MTSHPTEDRAERGHPRPTGRPVGALRAAFLVVEGKWTWYRRNWRATFFSSVGQPLLFLLALGLGIGSQVKPGAVPGGVSYLEYLAPALLVVSAVQNATGESTFPVLSSFKWQRVYWGINASPITPHQIVGGQLLWTAARLLLSGAVYLVVAAFFGGVRSPLVLISLLFATLAGMAFAAPLTAYVATVDDEGQTLGNIFRFVLMPMTLFAGTFFPLDRLPDFVQPIAWITPLWHGTELARGTVLGGLQFWPALGHLAYLLALLAGGAALAARNFRRRLAN</sequence>
<evidence type="ECO:0000256" key="6">
    <source>
        <dbReference type="RuleBase" id="RU361157"/>
    </source>
</evidence>
<keyword evidence="5" id="KW-0046">Antibiotic resistance</keyword>
<dbReference type="GO" id="GO:0140359">
    <property type="term" value="F:ABC-type transporter activity"/>
    <property type="evidence" value="ECO:0007669"/>
    <property type="project" value="InterPro"/>
</dbReference>
<protein>
    <recommendedName>
        <fullName evidence="6">Transport permease protein</fullName>
    </recommendedName>
</protein>
<evidence type="ECO:0000256" key="5">
    <source>
        <dbReference type="ARBA" id="ARBA00023251"/>
    </source>
</evidence>
<comment type="caution">
    <text evidence="9">The sequence shown here is derived from an EMBL/GenBank/DDBJ whole genome shotgun (WGS) entry which is preliminary data.</text>
</comment>
<evidence type="ECO:0000313" key="10">
    <source>
        <dbReference type="Proteomes" id="UP000533598"/>
    </source>
</evidence>
<keyword evidence="4 6" id="KW-0472">Membrane</keyword>
<evidence type="ECO:0000313" key="9">
    <source>
        <dbReference type="EMBL" id="MBB4676316.1"/>
    </source>
</evidence>